<reference evidence="1 2" key="1">
    <citation type="submission" date="2018-09" db="EMBL/GenBank/DDBJ databases">
        <title>Gemmobacter lutimaris sp. nov., a marine bacterium isolated from tidal flat.</title>
        <authorList>
            <person name="Lee D.W."/>
            <person name="Yoo Y."/>
            <person name="Kim J.-J."/>
            <person name="Kim B.S."/>
        </authorList>
    </citation>
    <scope>NUCLEOTIDE SEQUENCE [LARGE SCALE GENOMIC DNA]</scope>
    <source>
        <strain evidence="1 2">YJ-T1-11</strain>
    </source>
</reference>
<protein>
    <submittedName>
        <fullName evidence="1">Uncharacterized protein</fullName>
    </submittedName>
</protein>
<dbReference type="EMBL" id="QXXQ01000029">
    <property type="protein sequence ID" value="RID89672.1"/>
    <property type="molecule type" value="Genomic_DNA"/>
</dbReference>
<evidence type="ECO:0000313" key="1">
    <source>
        <dbReference type="EMBL" id="RID89672.1"/>
    </source>
</evidence>
<dbReference type="Proteomes" id="UP000266649">
    <property type="component" value="Unassembled WGS sequence"/>
</dbReference>
<keyword evidence="2" id="KW-1185">Reference proteome</keyword>
<proteinExistence type="predicted"/>
<feature type="non-terminal residue" evidence="1">
    <location>
        <position position="82"/>
    </location>
</feature>
<comment type="caution">
    <text evidence="1">The sequence shown here is derived from an EMBL/GenBank/DDBJ whole genome shotgun (WGS) entry which is preliminary data.</text>
</comment>
<dbReference type="AlphaFoldDB" id="A0A398BHE1"/>
<name>A0A398BHE1_9RHOB</name>
<organism evidence="1 2">
    <name type="scientific">Gemmobacter lutimaris</name>
    <dbReference type="NCBI Taxonomy" id="2306023"/>
    <lineage>
        <taxon>Bacteria</taxon>
        <taxon>Pseudomonadati</taxon>
        <taxon>Pseudomonadota</taxon>
        <taxon>Alphaproteobacteria</taxon>
        <taxon>Rhodobacterales</taxon>
        <taxon>Paracoccaceae</taxon>
        <taxon>Gemmobacter</taxon>
    </lineage>
</organism>
<accession>A0A398BHE1</accession>
<evidence type="ECO:0000313" key="2">
    <source>
        <dbReference type="Proteomes" id="UP000266649"/>
    </source>
</evidence>
<gene>
    <name evidence="1" type="ORF">D2N39_21905</name>
</gene>
<sequence>MGVNTVNLEQANFIDEFLGNRDGSTVRVPASMAKMQLAAETAGPNYETRDELYADLDWAEGVLSAVWGDSIEARRGVYRKVG</sequence>